<dbReference type="PANTHER" id="PTHR43180">
    <property type="entry name" value="3-OXOACYL-(ACYL-CARRIER-PROTEIN) REDUCTASE (AFU_ORTHOLOGUE AFUA_6G11210)"/>
    <property type="match status" value="1"/>
</dbReference>
<organism evidence="4 5">
    <name type="scientific">Mycena venus</name>
    <dbReference type="NCBI Taxonomy" id="2733690"/>
    <lineage>
        <taxon>Eukaryota</taxon>
        <taxon>Fungi</taxon>
        <taxon>Dikarya</taxon>
        <taxon>Basidiomycota</taxon>
        <taxon>Agaricomycotina</taxon>
        <taxon>Agaricomycetes</taxon>
        <taxon>Agaricomycetidae</taxon>
        <taxon>Agaricales</taxon>
        <taxon>Marasmiineae</taxon>
        <taxon>Mycenaceae</taxon>
        <taxon>Mycena</taxon>
    </lineage>
</organism>
<dbReference type="Pfam" id="PF13561">
    <property type="entry name" value="adh_short_C2"/>
    <property type="match status" value="1"/>
</dbReference>
<gene>
    <name evidence="4" type="ORF">MVEN_01268900</name>
</gene>
<evidence type="ECO:0000256" key="3">
    <source>
        <dbReference type="SAM" id="MobiDB-lite"/>
    </source>
</evidence>
<proteinExistence type="inferred from homology"/>
<comment type="caution">
    <text evidence="4">The sequence shown here is derived from an EMBL/GenBank/DDBJ whole genome shotgun (WGS) entry which is preliminary data.</text>
</comment>
<evidence type="ECO:0000313" key="4">
    <source>
        <dbReference type="EMBL" id="KAF7353013.1"/>
    </source>
</evidence>
<evidence type="ECO:0000256" key="2">
    <source>
        <dbReference type="ARBA" id="ARBA00023002"/>
    </source>
</evidence>
<dbReference type="InterPro" id="IPR002347">
    <property type="entry name" value="SDR_fam"/>
</dbReference>
<name>A0A8H6Y2R2_9AGAR</name>
<feature type="region of interest" description="Disordered" evidence="3">
    <location>
        <begin position="1"/>
        <end position="463"/>
    </location>
</feature>
<dbReference type="InterPro" id="IPR036291">
    <property type="entry name" value="NAD(P)-bd_dom_sf"/>
</dbReference>
<keyword evidence="5" id="KW-1185">Reference proteome</keyword>
<feature type="compositionally biased region" description="Basic and acidic residues" evidence="3">
    <location>
        <begin position="37"/>
        <end position="53"/>
    </location>
</feature>
<comment type="similarity">
    <text evidence="1">Belongs to the short-chain dehydrogenases/reductases (SDR) family.</text>
</comment>
<feature type="compositionally biased region" description="Low complexity" evidence="3">
    <location>
        <begin position="363"/>
        <end position="375"/>
    </location>
</feature>
<accession>A0A8H6Y2R2</accession>
<feature type="compositionally biased region" description="Low complexity" evidence="3">
    <location>
        <begin position="156"/>
        <end position="173"/>
    </location>
</feature>
<reference evidence="4" key="1">
    <citation type="submission" date="2020-05" db="EMBL/GenBank/DDBJ databases">
        <title>Mycena genomes resolve the evolution of fungal bioluminescence.</title>
        <authorList>
            <person name="Tsai I.J."/>
        </authorList>
    </citation>
    <scope>NUCLEOTIDE SEQUENCE</scope>
    <source>
        <strain evidence="4">CCC161011</strain>
    </source>
</reference>
<dbReference type="PRINTS" id="PR00081">
    <property type="entry name" value="GDHRDH"/>
</dbReference>
<dbReference type="OrthoDB" id="417891at2759"/>
<sequence>MPIGEAPITSYFSRAPQKKRKKNPGSDVQSAPVKRKRVEEEKDVQIVKTEKKQASLPFSKASRKKPARTTSNDTDRTLDAESRITARETPARTAARYASPSPVPNPVDLPSSSTRSSTSPFIDLTSPPPKRKGKATKLGKSVTFASPPPSRFHDTLNPSTNNSTKNLKNNPSSFIAPSSQSQEIMSPNAASSPLPDGLDHSVPSSQSQYYPPWESPRRRNKPSNVDFVVPSSQPQYLPPPTTEPVVEHDDDGFVVPSSQSQWLLPMEGGAKPDPVEHEDDDLVVPSSQSQWLLPMSGGAEPDPAEQEDDLVVPSSQSQWLFPMGGAEESRLSPDVDDDEIIPSSQIELETELKPRSGFKQPRSRASGHAGASAPAIQSPSQVRADPDIDVADMFEEPLPGTPPPAQENKGNSSETESDDDIPAVVPRPSEPVQRSSPEREGRSPQSGFDGYTAQSLPDDGSLGSSLESLPSAVKDFYDMVALITGAGSGIGLESSILFAQEGANVLLVDINLEGAEKGAALIAKRFPNVRAVATKADVGKEEDVKAAVDLAVKTFGRLDVMFNNAGIMHPADDNALNTEERIWDLTMTINLKGVWWGCKYAILAMRENPTDESKGLHTGGSIINTASFVALMGAATPQLAYTASKGGVLAMTRELAMVHAKEGIRINSLCPGPLKTPLLMDFLNTAEKRDRRMIHLPMGRFGEAVELAKAALFLASDDSSYMTGTDFKVDGGLSSAYVTALGEPVLPPPTSLIG</sequence>
<dbReference type="PANTHER" id="PTHR43180:SF63">
    <property type="entry name" value="DEHYDROGENASE_REDUCTASE FAMILY PROTEIN, PUTATIVE (AFU_ORTHOLOGUE AFUA_6G03520)-RELATED"/>
    <property type="match status" value="1"/>
</dbReference>
<dbReference type="AlphaFoldDB" id="A0A8H6Y2R2"/>
<keyword evidence="2" id="KW-0560">Oxidoreductase</keyword>
<evidence type="ECO:0000256" key="1">
    <source>
        <dbReference type="ARBA" id="ARBA00006484"/>
    </source>
</evidence>
<evidence type="ECO:0000313" key="5">
    <source>
        <dbReference type="Proteomes" id="UP000620124"/>
    </source>
</evidence>
<dbReference type="PRINTS" id="PR00080">
    <property type="entry name" value="SDRFAMILY"/>
</dbReference>
<dbReference type="CDD" id="cd05233">
    <property type="entry name" value="SDR_c"/>
    <property type="match status" value="1"/>
</dbReference>
<dbReference type="Gene3D" id="3.40.50.720">
    <property type="entry name" value="NAD(P)-binding Rossmann-like Domain"/>
    <property type="match status" value="1"/>
</dbReference>
<dbReference type="FunFam" id="3.40.50.720:FF:000084">
    <property type="entry name" value="Short-chain dehydrogenase reductase"/>
    <property type="match status" value="1"/>
</dbReference>
<dbReference type="SUPFAM" id="SSF51735">
    <property type="entry name" value="NAD(P)-binding Rossmann-fold domains"/>
    <property type="match status" value="1"/>
</dbReference>
<dbReference type="EMBL" id="JACAZI010000009">
    <property type="protein sequence ID" value="KAF7353013.1"/>
    <property type="molecule type" value="Genomic_DNA"/>
</dbReference>
<feature type="compositionally biased region" description="Polar residues" evidence="3">
    <location>
        <begin position="175"/>
        <end position="191"/>
    </location>
</feature>
<feature type="compositionally biased region" description="Basic and acidic residues" evidence="3">
    <location>
        <begin position="73"/>
        <end position="90"/>
    </location>
</feature>
<dbReference type="GO" id="GO:0016491">
    <property type="term" value="F:oxidoreductase activity"/>
    <property type="evidence" value="ECO:0007669"/>
    <property type="project" value="UniProtKB-KW"/>
</dbReference>
<dbReference type="Proteomes" id="UP000620124">
    <property type="component" value="Unassembled WGS sequence"/>
</dbReference>
<feature type="compositionally biased region" description="Low complexity" evidence="3">
    <location>
        <begin position="203"/>
        <end position="212"/>
    </location>
</feature>
<protein>
    <submittedName>
        <fullName evidence="4">NAD(P)-binding protein</fullName>
    </submittedName>
</protein>